<accession>A0A495W2M1</accession>
<comment type="caution">
    <text evidence="3">The sequence shown here is derived from an EMBL/GenBank/DDBJ whole genome shotgun (WGS) entry which is preliminary data.</text>
</comment>
<dbReference type="Proteomes" id="UP000282084">
    <property type="component" value="Unassembled WGS sequence"/>
</dbReference>
<dbReference type="AlphaFoldDB" id="A0A495W2M1"/>
<feature type="compositionally biased region" description="Pro residues" evidence="2">
    <location>
        <begin position="200"/>
        <end position="214"/>
    </location>
</feature>
<dbReference type="InterPro" id="IPR016117">
    <property type="entry name" value="ArgJ-like_dom_sf"/>
</dbReference>
<dbReference type="PANTHER" id="PTHR36512:SF3">
    <property type="entry name" value="BLR5678 PROTEIN"/>
    <property type="match status" value="1"/>
</dbReference>
<evidence type="ECO:0000313" key="4">
    <source>
        <dbReference type="Proteomes" id="UP000282084"/>
    </source>
</evidence>
<name>A0A495W2M1_9PSEU</name>
<proteinExistence type="inferred from homology"/>
<evidence type="ECO:0000313" key="3">
    <source>
        <dbReference type="EMBL" id="RKT55892.1"/>
    </source>
</evidence>
<keyword evidence="4" id="KW-1185">Reference proteome</keyword>
<organism evidence="3 4">
    <name type="scientific">Saccharothrix australiensis</name>
    <dbReference type="NCBI Taxonomy" id="2072"/>
    <lineage>
        <taxon>Bacteria</taxon>
        <taxon>Bacillati</taxon>
        <taxon>Actinomycetota</taxon>
        <taxon>Actinomycetes</taxon>
        <taxon>Pseudonocardiales</taxon>
        <taxon>Pseudonocardiaceae</taxon>
        <taxon>Saccharothrix</taxon>
    </lineage>
</organism>
<dbReference type="InterPro" id="IPR005321">
    <property type="entry name" value="Peptidase_S58_DmpA"/>
</dbReference>
<dbReference type="PANTHER" id="PTHR36512">
    <property type="entry name" value="D-AMINOPEPTIDASE"/>
    <property type="match status" value="1"/>
</dbReference>
<dbReference type="SUPFAM" id="SSF56266">
    <property type="entry name" value="DmpA/ArgJ-like"/>
    <property type="match status" value="1"/>
</dbReference>
<evidence type="ECO:0000256" key="2">
    <source>
        <dbReference type="SAM" id="MobiDB-lite"/>
    </source>
</evidence>
<dbReference type="OrthoDB" id="9808347at2"/>
<dbReference type="RefSeq" id="WP_121007537.1">
    <property type="nucleotide sequence ID" value="NZ_RBXO01000001.1"/>
</dbReference>
<protein>
    <submittedName>
        <fullName evidence="3">Putative pantetheine hydrolase</fullName>
    </submittedName>
</protein>
<gene>
    <name evidence="3" type="ORF">C8E97_4580</name>
</gene>
<comment type="similarity">
    <text evidence="1">Belongs to the peptidase S58 family.</text>
</comment>
<dbReference type="GO" id="GO:0004177">
    <property type="term" value="F:aminopeptidase activity"/>
    <property type="evidence" value="ECO:0007669"/>
    <property type="project" value="TreeGrafter"/>
</dbReference>
<dbReference type="Gene3D" id="3.60.70.12">
    <property type="entry name" value="L-amino peptidase D-ALA esterase/amidase"/>
    <property type="match status" value="1"/>
</dbReference>
<keyword evidence="3" id="KW-0378">Hydrolase</keyword>
<evidence type="ECO:0000256" key="1">
    <source>
        <dbReference type="ARBA" id="ARBA00007068"/>
    </source>
</evidence>
<sequence length="356" mass="34850">MRNAVTDVTGVRVGHATRVGGGALTGTTAVLFPPGTLSTVDVRGGGPATRDTAALDPRYGGRVVAGVVLTGGSAYGLAAADGAALELGSPVPAAALFDLGRGGAFHAHPTPELGVEAVRAAGVAVGEGNVGAGTGALNAGLKGGIGTASAALGGGVVVGAIAALNAVGPSVDPATGLPMAAWTGWPGEFPEAGGDDLGAPPRPFRDPPAGPPATPLRDPSGKPFDGPAGDPFSAGGPFDGPGGGQFNTVIGVVVTNARVPRLFAVANAAHDGLALAVRPAHGMYDGDAVFAASTGTHEAPVEAVLDAATRVFARALVHGLLAAESVTTPRGHLTAYRDRYPRTAAHYRKPLAPPGD</sequence>
<dbReference type="Pfam" id="PF03576">
    <property type="entry name" value="Peptidase_S58"/>
    <property type="match status" value="1"/>
</dbReference>
<dbReference type="EMBL" id="RBXO01000001">
    <property type="protein sequence ID" value="RKT55892.1"/>
    <property type="molecule type" value="Genomic_DNA"/>
</dbReference>
<reference evidence="3 4" key="1">
    <citation type="submission" date="2018-10" db="EMBL/GenBank/DDBJ databases">
        <title>Sequencing the genomes of 1000 actinobacteria strains.</title>
        <authorList>
            <person name="Klenk H.-P."/>
        </authorList>
    </citation>
    <scope>NUCLEOTIDE SEQUENCE [LARGE SCALE GENOMIC DNA]</scope>
    <source>
        <strain evidence="3 4">DSM 43800</strain>
    </source>
</reference>
<feature type="region of interest" description="Disordered" evidence="2">
    <location>
        <begin position="185"/>
        <end position="240"/>
    </location>
</feature>